<proteinExistence type="predicted"/>
<protein>
    <submittedName>
        <fullName evidence="2">Uncharacterized protein</fullName>
    </submittedName>
</protein>
<feature type="region of interest" description="Disordered" evidence="1">
    <location>
        <begin position="18"/>
        <end position="38"/>
    </location>
</feature>
<evidence type="ECO:0000256" key="1">
    <source>
        <dbReference type="SAM" id="MobiDB-lite"/>
    </source>
</evidence>
<accession>A0A6U4WMK3</accession>
<name>A0A6U4WMK3_NEODS</name>
<dbReference type="EMBL" id="HBGF01044937">
    <property type="protein sequence ID" value="CAD9145723.1"/>
    <property type="molecule type" value="Transcribed_RNA"/>
</dbReference>
<sequence length="151" mass="16683">MLRASLAFRLSADKLAGGLSSAPKRTRTSAQAPRTSDAKMSKLKNIEAALQQDRQAYEDEKPFSLIESLKTFPWKFFVSFMMLWTYAGWHLIPSVKGVNPDGSATPASEEAVTRRKLEALMSERRLLHARRKELAAKKAELGQSGSSSSAP</sequence>
<gene>
    <name evidence="2" type="ORF">NDES1114_LOCUS30106</name>
    <name evidence="3" type="ORF">NDES1114_LOCUS30114</name>
</gene>
<organism evidence="2">
    <name type="scientific">Neobodo designis</name>
    <name type="common">Flagellated protozoan</name>
    <name type="synonym">Bodo designis</name>
    <dbReference type="NCBI Taxonomy" id="312471"/>
    <lineage>
        <taxon>Eukaryota</taxon>
        <taxon>Discoba</taxon>
        <taxon>Euglenozoa</taxon>
        <taxon>Kinetoplastea</taxon>
        <taxon>Metakinetoplastina</taxon>
        <taxon>Neobodonida</taxon>
        <taxon>Neobodo</taxon>
    </lineage>
</organism>
<evidence type="ECO:0000313" key="3">
    <source>
        <dbReference type="EMBL" id="CAD9145735.1"/>
    </source>
</evidence>
<dbReference type="AlphaFoldDB" id="A0A6U4WMK3"/>
<reference evidence="2" key="1">
    <citation type="submission" date="2021-01" db="EMBL/GenBank/DDBJ databases">
        <authorList>
            <person name="Corre E."/>
            <person name="Pelletier E."/>
            <person name="Niang G."/>
            <person name="Scheremetjew M."/>
            <person name="Finn R."/>
            <person name="Kale V."/>
            <person name="Holt S."/>
            <person name="Cochrane G."/>
            <person name="Meng A."/>
            <person name="Brown T."/>
            <person name="Cohen L."/>
        </authorList>
    </citation>
    <scope>NUCLEOTIDE SEQUENCE</scope>
    <source>
        <strain evidence="2">CCAP 1951/1</strain>
    </source>
</reference>
<dbReference type="EMBL" id="HBGF01044948">
    <property type="protein sequence ID" value="CAD9145735.1"/>
    <property type="molecule type" value="Transcribed_RNA"/>
</dbReference>
<evidence type="ECO:0000313" key="2">
    <source>
        <dbReference type="EMBL" id="CAD9145723.1"/>
    </source>
</evidence>